<dbReference type="InterPro" id="IPR001296">
    <property type="entry name" value="Glyco_trans_1"/>
</dbReference>
<keyword evidence="3" id="KW-0808">Transferase</keyword>
<dbReference type="SUPFAM" id="SSF53756">
    <property type="entry name" value="UDP-Glycosyltransferase/glycogen phosphorylase"/>
    <property type="match status" value="1"/>
</dbReference>
<dbReference type="GO" id="GO:0016757">
    <property type="term" value="F:glycosyltransferase activity"/>
    <property type="evidence" value="ECO:0007669"/>
    <property type="project" value="InterPro"/>
</dbReference>
<evidence type="ECO:0000313" key="2">
    <source>
        <dbReference type="EMBL" id="EAI5407602.1"/>
    </source>
</evidence>
<evidence type="ECO:0000259" key="1">
    <source>
        <dbReference type="Pfam" id="PF00534"/>
    </source>
</evidence>
<comment type="caution">
    <text evidence="3">The sequence shown here is derived from an EMBL/GenBank/DDBJ whole genome shotgun (WGS) entry which is preliminary data.</text>
</comment>
<proteinExistence type="predicted"/>
<organism evidence="3">
    <name type="scientific">Campylobacter fetus</name>
    <dbReference type="NCBI Taxonomy" id="196"/>
    <lineage>
        <taxon>Bacteria</taxon>
        <taxon>Pseudomonadati</taxon>
        <taxon>Campylobacterota</taxon>
        <taxon>Epsilonproteobacteria</taxon>
        <taxon>Campylobacterales</taxon>
        <taxon>Campylobacteraceae</taxon>
        <taxon>Campylobacter</taxon>
    </lineage>
</organism>
<protein>
    <submittedName>
        <fullName evidence="3">Glycosyltransferase family 4 protein</fullName>
    </submittedName>
</protein>
<dbReference type="EMBL" id="AABQDW010000003">
    <property type="protein sequence ID" value="EAI5407602.1"/>
    <property type="molecule type" value="Genomic_DNA"/>
</dbReference>
<accession>A0A5L8JCU2</accession>
<dbReference type="Gene3D" id="3.40.50.2000">
    <property type="entry name" value="Glycogen Phosphorylase B"/>
    <property type="match status" value="2"/>
</dbReference>
<name>A0A5L8JCU2_CAMFE</name>
<feature type="domain" description="Glycosyl transferase family 1" evidence="1">
    <location>
        <begin position="171"/>
        <end position="332"/>
    </location>
</feature>
<evidence type="ECO:0000313" key="5">
    <source>
        <dbReference type="Proteomes" id="UP000557842"/>
    </source>
</evidence>
<dbReference type="PANTHER" id="PTHR12526">
    <property type="entry name" value="GLYCOSYLTRANSFERASE"/>
    <property type="match status" value="1"/>
</dbReference>
<dbReference type="Proteomes" id="UP000557842">
    <property type="component" value="Unassembled WGS sequence"/>
</dbReference>
<dbReference type="Pfam" id="PF00534">
    <property type="entry name" value="Glycos_transf_1"/>
    <property type="match status" value="1"/>
</dbReference>
<gene>
    <name evidence="3" type="ORF">AAH17_03120</name>
    <name evidence="4" type="ORF">AAH24_06075</name>
    <name evidence="2" type="ORF">BVH53_02640</name>
</gene>
<sequence length="356" mass="41354">MVEFDKRSSKLNIIFFISALRNGGAERVLQVLSSEFSKKHSVEVVYFEEDKKHYEFLVKTTHLNIYHNTTILSKFKKFFTIRNFIKSKKPDLIISFMDQTNINLIISTMFMSRTLIITEHVSHTLLKSKIWRFIRDFSYRFASGLTVLTKEDFEYYKFVKNRAIMHNPIFHKPKNTKYYKESIILSVGRLETVKGYENYFKALSLIDKNILDKWDIIIAGNGSLENSLQNLAINLNLKINFVGHQKDIGSLYERAKILALPSMNEGFGNVLIEALFYECARVSTPTSGAKELIKDGFDGLISEDFSAESYAITLEKLLKNDGMCQNLVQNANLKKSKFEIENIIDKWYKFIKECEQ</sequence>
<dbReference type="EMBL" id="AACCXK010000004">
    <property type="protein sequence ID" value="EAK0452648.1"/>
    <property type="molecule type" value="Genomic_DNA"/>
</dbReference>
<reference evidence="3 5" key="1">
    <citation type="submission" date="2018-05" db="EMBL/GenBank/DDBJ databases">
        <authorList>
            <consortium name="PulseNet: The National Subtyping Network for Foodborne Disease Surveillance"/>
            <person name="Tarr C.L."/>
            <person name="Trees E."/>
            <person name="Katz L.S."/>
            <person name="Carleton-Romer H.A."/>
            <person name="Stroika S."/>
            <person name="Kucerova Z."/>
            <person name="Roache K.F."/>
            <person name="Sabol A.L."/>
            <person name="Besser J."/>
            <person name="Gerner-Smidt P."/>
        </authorList>
    </citation>
    <scope>NUCLEOTIDE SEQUENCE</scope>
    <source>
        <strain evidence="3">2014D-0197</strain>
        <strain evidence="2 5">2016D-0221</strain>
        <strain evidence="4">D4313</strain>
    </source>
</reference>
<evidence type="ECO:0000313" key="4">
    <source>
        <dbReference type="EMBL" id="EAK0468924.1"/>
    </source>
</evidence>
<dbReference type="EMBL" id="AACCXM010000004">
    <property type="protein sequence ID" value="EAK0468924.1"/>
    <property type="molecule type" value="Genomic_DNA"/>
</dbReference>
<evidence type="ECO:0000313" key="3">
    <source>
        <dbReference type="EMBL" id="EAK0452648.1"/>
    </source>
</evidence>
<dbReference type="AlphaFoldDB" id="A0A5L8JCU2"/>